<evidence type="ECO:0000256" key="6">
    <source>
        <dbReference type="ARBA" id="ARBA00022643"/>
    </source>
</evidence>
<feature type="transmembrane region" description="Helical" evidence="16">
    <location>
        <begin position="371"/>
        <end position="391"/>
    </location>
</feature>
<dbReference type="Pfam" id="PF03116">
    <property type="entry name" value="NQR2_RnfD_RnfE"/>
    <property type="match status" value="1"/>
</dbReference>
<evidence type="ECO:0000256" key="16">
    <source>
        <dbReference type="HAMAP-Rule" id="MF_00426"/>
    </source>
</evidence>
<keyword evidence="14 16" id="KW-0472">Membrane</keyword>
<evidence type="ECO:0000256" key="14">
    <source>
        <dbReference type="ARBA" id="ARBA00023136"/>
    </source>
</evidence>
<reference evidence="18" key="1">
    <citation type="journal article" date="2014" name="Int. J. Syst. Evol. Microbiol.">
        <title>Complete genome sequence of Corynebacterium casei LMG S-19264T (=DSM 44701T), isolated from a smear-ripened cheese.</title>
        <authorList>
            <consortium name="US DOE Joint Genome Institute (JGI-PGF)"/>
            <person name="Walter F."/>
            <person name="Albersmeier A."/>
            <person name="Kalinowski J."/>
            <person name="Ruckert C."/>
        </authorList>
    </citation>
    <scope>NUCLEOTIDE SEQUENCE</scope>
    <source>
        <strain evidence="18">JCM 30804</strain>
    </source>
</reference>
<comment type="cofactor">
    <cofactor evidence="16 17">
        <name>FMN</name>
        <dbReference type="ChEBI" id="CHEBI:58210"/>
    </cofactor>
</comment>
<reference evidence="18" key="2">
    <citation type="submission" date="2020-09" db="EMBL/GenBank/DDBJ databases">
        <authorList>
            <person name="Sun Q."/>
            <person name="Ohkuma M."/>
        </authorList>
    </citation>
    <scope>NUCLEOTIDE SEQUENCE</scope>
    <source>
        <strain evidence="18">JCM 30804</strain>
    </source>
</reference>
<keyword evidence="11 16" id="KW-0915">Sodium</keyword>
<keyword evidence="12 16" id="KW-0406">Ion transport</keyword>
<dbReference type="Proteomes" id="UP000613743">
    <property type="component" value="Unassembled WGS sequence"/>
</dbReference>
<feature type="transmembrane region" description="Helical" evidence="16">
    <location>
        <begin position="347"/>
        <end position="365"/>
    </location>
</feature>
<dbReference type="GO" id="GO:0006814">
    <property type="term" value="P:sodium ion transport"/>
    <property type="evidence" value="ECO:0007669"/>
    <property type="project" value="UniProtKB-UniRule"/>
</dbReference>
<feature type="transmembrane region" description="Helical" evidence="16">
    <location>
        <begin position="109"/>
        <end position="131"/>
    </location>
</feature>
<dbReference type="RefSeq" id="WP_188919030.1">
    <property type="nucleotide sequence ID" value="NZ_BMPZ01000002.1"/>
</dbReference>
<dbReference type="PIRSF" id="PIRSF016055">
    <property type="entry name" value="NADH-UbQ_OxRdtase_B_su"/>
    <property type="match status" value="1"/>
</dbReference>
<keyword evidence="6 16" id="KW-0288">FMN</keyword>
<evidence type="ECO:0000313" key="19">
    <source>
        <dbReference type="Proteomes" id="UP000613743"/>
    </source>
</evidence>
<keyword evidence="7 16" id="KW-0812">Transmembrane</keyword>
<feature type="transmembrane region" description="Helical" evidence="16">
    <location>
        <begin position="287"/>
        <end position="305"/>
    </location>
</feature>
<evidence type="ECO:0000313" key="18">
    <source>
        <dbReference type="EMBL" id="GGI77123.1"/>
    </source>
</evidence>
<feature type="transmembrane region" description="Helical" evidence="16">
    <location>
        <begin position="261"/>
        <end position="280"/>
    </location>
</feature>
<dbReference type="GO" id="GO:0005886">
    <property type="term" value="C:plasma membrane"/>
    <property type="evidence" value="ECO:0007669"/>
    <property type="project" value="UniProtKB-SubCell"/>
</dbReference>
<evidence type="ECO:0000256" key="11">
    <source>
        <dbReference type="ARBA" id="ARBA00023053"/>
    </source>
</evidence>
<dbReference type="AlphaFoldDB" id="A0A917JMX1"/>
<protein>
    <recommendedName>
        <fullName evidence="16">Na(+)-translocating NADH-quinone reductase subunit B</fullName>
        <shortName evidence="16">Na(+)-NQR subunit B</shortName>
        <shortName evidence="16">Na(+)-translocating NQR subunit B</shortName>
        <ecNumber evidence="16">7.2.1.1</ecNumber>
    </recommendedName>
    <alternativeName>
        <fullName evidence="16">NQR complex subunit B</fullName>
    </alternativeName>
    <alternativeName>
        <fullName evidence="16">NQR-1 subunit B</fullName>
    </alternativeName>
</protein>
<sequence>MGKPKNKANSQDAYYEHGNSMRGLFRSLIIAHGRSTKGRVHVRDMINVKRTMTIVAMCLLPTIFFGMYNIGLQAQLAVASGATPLATWQLGLFNLFTGGLTEESGLVSLFFYGLSFYIPIYLTAIAVTLFWEFVFARARQQEVNEGFFVTALLFTLILPVATPLWLVAMGISFGVVVAKELFGGMGYNFLNPALAGLAFIYFAYPSEVTGVAQLVAVDGFSGATSLGQVAAGSMNFADYSWSDAFKDPAWRDAFLGFTPGAVGETSTLAILIGGAILLLTRLADWRIVAGVFAGMLATAVLFNVIGSTKNEMFAMPWTWHFVTGGFALGMMFMATDPITTSYTRQGKFAYGALIGLMVVLIRVVNPKMPEGMMLAILFANLWAPIFDYVVAQANIKRRLKRNGL</sequence>
<evidence type="ECO:0000256" key="15">
    <source>
        <dbReference type="ARBA" id="ARBA00023201"/>
    </source>
</evidence>
<accession>A0A917JMX1</accession>
<feature type="transmembrane region" description="Helical" evidence="16">
    <location>
        <begin position="151"/>
        <end position="178"/>
    </location>
</feature>
<dbReference type="EC" id="7.2.1.1" evidence="16"/>
<comment type="caution">
    <text evidence="18">The sequence shown here is derived from an EMBL/GenBank/DDBJ whole genome shotgun (WGS) entry which is preliminary data.</text>
</comment>
<proteinExistence type="inferred from homology"/>
<dbReference type="GO" id="GO:0010181">
    <property type="term" value="F:FMN binding"/>
    <property type="evidence" value="ECO:0007669"/>
    <property type="project" value="InterPro"/>
</dbReference>
<comment type="similarity">
    <text evidence="16">Belongs to the NqrB/RnfD family.</text>
</comment>
<dbReference type="NCBIfam" id="TIGR01937">
    <property type="entry name" value="nqrB"/>
    <property type="match status" value="1"/>
</dbReference>
<evidence type="ECO:0000256" key="1">
    <source>
        <dbReference type="ARBA" id="ARBA00022448"/>
    </source>
</evidence>
<gene>
    <name evidence="16 18" type="primary">nqrB</name>
    <name evidence="18" type="ORF">GCM10009332_13050</name>
</gene>
<feature type="transmembrane region" description="Helical" evidence="16">
    <location>
        <begin position="51"/>
        <end position="70"/>
    </location>
</feature>
<keyword evidence="9 16" id="KW-1133">Transmembrane helix</keyword>
<name>A0A917JMX1_9GAMM</name>
<feature type="transmembrane region" description="Helical" evidence="16">
    <location>
        <begin position="317"/>
        <end position="335"/>
    </location>
</feature>
<feature type="modified residue" description="FMN phosphoryl threonine" evidence="16 17">
    <location>
        <position position="224"/>
    </location>
</feature>
<feature type="transmembrane region" description="Helical" evidence="16">
    <location>
        <begin position="185"/>
        <end position="204"/>
    </location>
</feature>
<dbReference type="GO" id="GO:0016655">
    <property type="term" value="F:oxidoreductase activity, acting on NAD(P)H, quinone or similar compound as acceptor"/>
    <property type="evidence" value="ECO:0007669"/>
    <property type="project" value="UniProtKB-UniRule"/>
</dbReference>
<evidence type="ECO:0000256" key="17">
    <source>
        <dbReference type="PIRSR" id="PIRSR016055-50"/>
    </source>
</evidence>
<keyword evidence="10 16" id="KW-0520">NAD</keyword>
<keyword evidence="19" id="KW-1185">Reference proteome</keyword>
<dbReference type="InterPro" id="IPR010966">
    <property type="entry name" value="NqrB"/>
</dbReference>
<keyword evidence="1 16" id="KW-0813">Transport</keyword>
<keyword evidence="5 16" id="KW-0285">Flavoprotein</keyword>
<comment type="subunit">
    <text evidence="16">Composed of six subunits; NqrA, NqrB, NqrC, NqrD, NqrE and NqrF.</text>
</comment>
<organism evidence="18 19">
    <name type="scientific">Shewanella gelidii</name>
    <dbReference type="NCBI Taxonomy" id="1642821"/>
    <lineage>
        <taxon>Bacteria</taxon>
        <taxon>Pseudomonadati</taxon>
        <taxon>Pseudomonadota</taxon>
        <taxon>Gammaproteobacteria</taxon>
        <taxon>Alteromonadales</taxon>
        <taxon>Shewanellaceae</taxon>
        <taxon>Shewanella</taxon>
    </lineage>
</organism>
<dbReference type="InterPro" id="IPR004338">
    <property type="entry name" value="NqrB/RnfD"/>
</dbReference>
<dbReference type="PANTHER" id="PTHR30578:SF1">
    <property type="entry name" value="NA(+)-TRANSLOCATING NADH-QUINONE REDUCTASE SUBUNIT B"/>
    <property type="match status" value="1"/>
</dbReference>
<evidence type="ECO:0000256" key="2">
    <source>
        <dbReference type="ARBA" id="ARBA00022475"/>
    </source>
</evidence>
<comment type="catalytic activity">
    <reaction evidence="16">
        <text>a ubiquinone + n Na(+)(in) + NADH + H(+) = a ubiquinol + n Na(+)(out) + NAD(+)</text>
        <dbReference type="Rhea" id="RHEA:47748"/>
        <dbReference type="Rhea" id="RHEA-COMP:9565"/>
        <dbReference type="Rhea" id="RHEA-COMP:9566"/>
        <dbReference type="ChEBI" id="CHEBI:15378"/>
        <dbReference type="ChEBI" id="CHEBI:16389"/>
        <dbReference type="ChEBI" id="CHEBI:17976"/>
        <dbReference type="ChEBI" id="CHEBI:29101"/>
        <dbReference type="ChEBI" id="CHEBI:57540"/>
        <dbReference type="ChEBI" id="CHEBI:57945"/>
        <dbReference type="EC" id="7.2.1.1"/>
    </reaction>
</comment>
<evidence type="ECO:0000256" key="13">
    <source>
        <dbReference type="ARBA" id="ARBA00023075"/>
    </source>
</evidence>
<evidence type="ECO:0000256" key="7">
    <source>
        <dbReference type="ARBA" id="ARBA00022692"/>
    </source>
</evidence>
<keyword evidence="2 16" id="KW-1003">Cell membrane</keyword>
<comment type="subcellular location">
    <subcellularLocation>
        <location evidence="16">Cell membrane</location>
        <topology evidence="16">Multi-pass membrane protein</topology>
    </subcellularLocation>
</comment>
<evidence type="ECO:0000256" key="8">
    <source>
        <dbReference type="ARBA" id="ARBA00022967"/>
    </source>
</evidence>
<dbReference type="HAMAP" id="MF_00426">
    <property type="entry name" value="NqrB"/>
    <property type="match status" value="1"/>
</dbReference>
<dbReference type="PANTHER" id="PTHR30578">
    <property type="entry name" value="ELECTRON TRANSPORT COMPLEX PROTEIN RNFD"/>
    <property type="match status" value="1"/>
</dbReference>
<dbReference type="EMBL" id="BMPZ01000002">
    <property type="protein sequence ID" value="GGI77123.1"/>
    <property type="molecule type" value="Genomic_DNA"/>
</dbReference>
<keyword evidence="3" id="KW-0997">Cell inner membrane</keyword>
<feature type="transmembrane region" description="Helical" evidence="16">
    <location>
        <begin position="76"/>
        <end position="97"/>
    </location>
</feature>
<evidence type="ECO:0000256" key="4">
    <source>
        <dbReference type="ARBA" id="ARBA00022553"/>
    </source>
</evidence>
<evidence type="ECO:0000256" key="5">
    <source>
        <dbReference type="ARBA" id="ARBA00022630"/>
    </source>
</evidence>
<dbReference type="GO" id="GO:0055085">
    <property type="term" value="P:transmembrane transport"/>
    <property type="evidence" value="ECO:0007669"/>
    <property type="project" value="InterPro"/>
</dbReference>
<keyword evidence="13 16" id="KW-0830">Ubiquinone</keyword>
<dbReference type="GO" id="GO:0022904">
    <property type="term" value="P:respiratory electron transport chain"/>
    <property type="evidence" value="ECO:0007669"/>
    <property type="project" value="InterPro"/>
</dbReference>
<evidence type="ECO:0000256" key="10">
    <source>
        <dbReference type="ARBA" id="ARBA00023027"/>
    </source>
</evidence>
<keyword evidence="8 16" id="KW-1278">Translocase</keyword>
<evidence type="ECO:0000256" key="12">
    <source>
        <dbReference type="ARBA" id="ARBA00023065"/>
    </source>
</evidence>
<keyword evidence="15 16" id="KW-0739">Sodium transport</keyword>
<comment type="function">
    <text evidence="16">NQR complex catalyzes the reduction of ubiquinone-1 to ubiquinol by two successive reactions, coupled with the transport of Na(+) ions from the cytoplasm to the periplasm. NqrA to NqrE are probably involved in the second step, the conversion of ubisemiquinone to ubiquinol.</text>
</comment>
<dbReference type="NCBIfam" id="NF003756">
    <property type="entry name" value="PRK05349.1"/>
    <property type="match status" value="1"/>
</dbReference>
<evidence type="ECO:0000256" key="9">
    <source>
        <dbReference type="ARBA" id="ARBA00022989"/>
    </source>
</evidence>
<keyword evidence="4 16" id="KW-0597">Phosphoprotein</keyword>
<evidence type="ECO:0000256" key="3">
    <source>
        <dbReference type="ARBA" id="ARBA00022519"/>
    </source>
</evidence>